<accession>A0A8J6YUF3</accession>
<protein>
    <recommendedName>
        <fullName evidence="4">Putative pterin-4-alpha-carbinolamine dehydratase</fullName>
        <shortName evidence="4">PHS</shortName>
        <ecNumber evidence="4">4.2.1.96</ecNumber>
    </recommendedName>
    <alternativeName>
        <fullName evidence="4">4-alpha-hydroxy-tetrahydropterin dehydratase</fullName>
    </alternativeName>
    <alternativeName>
        <fullName evidence="4">Pterin carbinolamine dehydratase</fullName>
        <shortName evidence="4">PCD</shortName>
    </alternativeName>
</protein>
<dbReference type="EC" id="4.2.1.96" evidence="4"/>
<dbReference type="RefSeq" id="WP_193184175.1">
    <property type="nucleotide sequence ID" value="NZ_JACVXA010000047.1"/>
</dbReference>
<reference evidence="5" key="1">
    <citation type="submission" date="2020-09" db="EMBL/GenBank/DDBJ databases">
        <title>A novel bacterium of genus Mangrovicoccus, isolated from South China Sea.</title>
        <authorList>
            <person name="Huang H."/>
            <person name="Mo K."/>
            <person name="Hu Y."/>
        </authorList>
    </citation>
    <scope>NUCLEOTIDE SEQUENCE</scope>
    <source>
        <strain evidence="5">HB182678</strain>
    </source>
</reference>
<evidence type="ECO:0000313" key="6">
    <source>
        <dbReference type="Proteomes" id="UP000609121"/>
    </source>
</evidence>
<evidence type="ECO:0000256" key="4">
    <source>
        <dbReference type="HAMAP-Rule" id="MF_00434"/>
    </source>
</evidence>
<dbReference type="AlphaFoldDB" id="A0A8J6YUF3"/>
<organism evidence="5 6">
    <name type="scientific">Mangrovicoccus algicola</name>
    <dbReference type="NCBI Taxonomy" id="2771008"/>
    <lineage>
        <taxon>Bacteria</taxon>
        <taxon>Pseudomonadati</taxon>
        <taxon>Pseudomonadota</taxon>
        <taxon>Alphaproteobacteria</taxon>
        <taxon>Rhodobacterales</taxon>
        <taxon>Paracoccaceae</taxon>
        <taxon>Mangrovicoccus</taxon>
    </lineage>
</organism>
<dbReference type="GO" id="GO:0006729">
    <property type="term" value="P:tetrahydrobiopterin biosynthetic process"/>
    <property type="evidence" value="ECO:0007669"/>
    <property type="project" value="InterPro"/>
</dbReference>
<keyword evidence="3 4" id="KW-0456">Lyase</keyword>
<comment type="similarity">
    <text evidence="2 4">Belongs to the pterin-4-alpha-carbinolamine dehydratase family.</text>
</comment>
<dbReference type="EMBL" id="JACVXA010000047">
    <property type="protein sequence ID" value="MBE3639468.1"/>
    <property type="molecule type" value="Genomic_DNA"/>
</dbReference>
<gene>
    <name evidence="5" type="ORF">ICN82_14800</name>
</gene>
<dbReference type="InterPro" id="IPR036428">
    <property type="entry name" value="PCD_sf"/>
</dbReference>
<comment type="caution">
    <text evidence="5">The sequence shown here is derived from an EMBL/GenBank/DDBJ whole genome shotgun (WGS) entry which is preliminary data.</text>
</comment>
<dbReference type="Proteomes" id="UP000609121">
    <property type="component" value="Unassembled WGS sequence"/>
</dbReference>
<dbReference type="NCBIfam" id="NF002018">
    <property type="entry name" value="PRK00823.1-3"/>
    <property type="match status" value="1"/>
</dbReference>
<dbReference type="SUPFAM" id="SSF55248">
    <property type="entry name" value="PCD-like"/>
    <property type="match status" value="1"/>
</dbReference>
<comment type="catalytic activity">
    <reaction evidence="1 4">
        <text>(4aS,6R)-4a-hydroxy-L-erythro-5,6,7,8-tetrahydrobiopterin = (6R)-L-erythro-6,7-dihydrobiopterin + H2O</text>
        <dbReference type="Rhea" id="RHEA:11920"/>
        <dbReference type="ChEBI" id="CHEBI:15377"/>
        <dbReference type="ChEBI" id="CHEBI:15642"/>
        <dbReference type="ChEBI" id="CHEBI:43120"/>
        <dbReference type="EC" id="4.2.1.96"/>
    </reaction>
</comment>
<sequence>MTDRLPAGTELAEIAADLAAAGWRRDETPGAIGKVFEFKDFSQAFGFMARAALAAEAADHHPDWRNVWNRVEVMLTSHDAGGLTDRDIALARAMEAIAG</sequence>
<dbReference type="PANTHER" id="PTHR12599:SF0">
    <property type="entry name" value="PTERIN-4-ALPHA-CARBINOLAMINE DEHYDRATASE"/>
    <property type="match status" value="1"/>
</dbReference>
<dbReference type="Gene3D" id="3.30.1360.20">
    <property type="entry name" value="Transcriptional coactivator/pterin dehydratase"/>
    <property type="match status" value="1"/>
</dbReference>
<proteinExistence type="inferred from homology"/>
<dbReference type="GO" id="GO:0008124">
    <property type="term" value="F:4-alpha-hydroxytetrahydrobiopterin dehydratase activity"/>
    <property type="evidence" value="ECO:0007669"/>
    <property type="project" value="UniProtKB-UniRule"/>
</dbReference>
<evidence type="ECO:0000313" key="5">
    <source>
        <dbReference type="EMBL" id="MBE3639468.1"/>
    </source>
</evidence>
<dbReference type="Pfam" id="PF01329">
    <property type="entry name" value="Pterin_4a"/>
    <property type="match status" value="1"/>
</dbReference>
<evidence type="ECO:0000256" key="3">
    <source>
        <dbReference type="ARBA" id="ARBA00023239"/>
    </source>
</evidence>
<name>A0A8J6YUF3_9RHOB</name>
<keyword evidence="6" id="KW-1185">Reference proteome</keyword>
<dbReference type="InterPro" id="IPR001533">
    <property type="entry name" value="Pterin_deHydtase"/>
</dbReference>
<dbReference type="PANTHER" id="PTHR12599">
    <property type="entry name" value="PTERIN-4-ALPHA-CARBINOLAMINE DEHYDRATASE"/>
    <property type="match status" value="1"/>
</dbReference>
<evidence type="ECO:0000256" key="1">
    <source>
        <dbReference type="ARBA" id="ARBA00001554"/>
    </source>
</evidence>
<evidence type="ECO:0000256" key="2">
    <source>
        <dbReference type="ARBA" id="ARBA00006472"/>
    </source>
</evidence>
<dbReference type="HAMAP" id="MF_00434">
    <property type="entry name" value="Pterin_4_alpha"/>
    <property type="match status" value="1"/>
</dbReference>